<evidence type="ECO:0000256" key="1">
    <source>
        <dbReference type="SAM" id="MobiDB-lite"/>
    </source>
</evidence>
<reference evidence="3" key="1">
    <citation type="submission" date="2016-06" db="EMBL/GenBank/DDBJ databases">
        <title>Draft Genome sequence of the fungus Inonotus baumii.</title>
        <authorList>
            <person name="Zhu H."/>
            <person name="Lin W."/>
        </authorList>
    </citation>
    <scope>NUCLEOTIDE SEQUENCE</scope>
    <source>
        <strain evidence="3">821</strain>
    </source>
</reference>
<feature type="region of interest" description="Disordered" evidence="1">
    <location>
        <begin position="325"/>
        <end position="391"/>
    </location>
</feature>
<feature type="compositionally biased region" description="Basic and acidic residues" evidence="1">
    <location>
        <begin position="102"/>
        <end position="113"/>
    </location>
</feature>
<accession>A0A9Q5NB57</accession>
<feature type="chain" id="PRO_5040451914" evidence="2">
    <location>
        <begin position="24"/>
        <end position="621"/>
    </location>
</feature>
<evidence type="ECO:0000313" key="3">
    <source>
        <dbReference type="EMBL" id="OCB87109.1"/>
    </source>
</evidence>
<feature type="compositionally biased region" description="Low complexity" evidence="1">
    <location>
        <begin position="351"/>
        <end position="390"/>
    </location>
</feature>
<proteinExistence type="predicted"/>
<dbReference type="Proteomes" id="UP000757232">
    <property type="component" value="Unassembled WGS sequence"/>
</dbReference>
<name>A0A9Q5NB57_SANBA</name>
<gene>
    <name evidence="3" type="ORF">A7U60_g5844</name>
</gene>
<keyword evidence="2" id="KW-0732">Signal</keyword>
<feature type="region of interest" description="Disordered" evidence="1">
    <location>
        <begin position="578"/>
        <end position="606"/>
    </location>
</feature>
<feature type="compositionally biased region" description="Acidic residues" evidence="1">
    <location>
        <begin position="336"/>
        <end position="345"/>
    </location>
</feature>
<feature type="region of interest" description="Disordered" evidence="1">
    <location>
        <begin position="101"/>
        <end position="142"/>
    </location>
</feature>
<comment type="caution">
    <text evidence="3">The sequence shown here is derived from an EMBL/GenBank/DDBJ whole genome shotgun (WGS) entry which is preliminary data.</text>
</comment>
<sequence>MKIPTSTSFVMAATASLALQSSALTVPHPDSPDLAGVAPRSARTGTGAQFSGRGPTVRSSLESSPARRGIEMREAQADSSSSIDALLNEVSDEVAGSLDALGIKREEDKKNGSFKENNNPSLARRQMPVAPPGIPDSASQVASIPGQVVNGVVQPVSSIPNGPANNIEGSVEQNDPPNAPISFPLPPSGLPVPNSALQPPAPLAPLPQPISNIVPRDADDAGAFAPDGIAQQVPGIVQTVGGVAGTAPIGEVANIPLQTINGTPVGGAVGTAGGIVSSLPNPVGTVGGIVNGVPVVGGTANGVVQGASGAAGQVVGSTPVGQIAGNPYGALQGQSDPDDDNDTQYDENGFASPSSTVAAPSSSPSSSPDFATSTDEAASSSSDAASTPDTPMDMMVKQVSAPVPFSIPAPTNIPFSIVSGVLGNLPTPSLPIPLPVPTQSLPIFSPGAEANGAPAHKDPALAASPPVNPPVNPLSNPLVSPPVSPPVPIPSGFSNSLPIGTPGAAVSALPIAPPSFVPMKRDAGVRARAPPSEVKSVVDKLIADGTPPLFIPTVSAAKVASGPDASASVNIQFSSTVSSTQAGPSTSAITQSAGTTSTGVIPTMSTQPSRRRFFRFRRGKA</sequence>
<evidence type="ECO:0000313" key="4">
    <source>
        <dbReference type="Proteomes" id="UP000757232"/>
    </source>
</evidence>
<keyword evidence="4" id="KW-1185">Reference proteome</keyword>
<evidence type="ECO:0000256" key="2">
    <source>
        <dbReference type="SAM" id="SignalP"/>
    </source>
</evidence>
<feature type="region of interest" description="Disordered" evidence="1">
    <location>
        <begin position="445"/>
        <end position="466"/>
    </location>
</feature>
<dbReference type="EMBL" id="LNZH02000195">
    <property type="protein sequence ID" value="OCB87109.1"/>
    <property type="molecule type" value="Genomic_DNA"/>
</dbReference>
<organism evidence="3 4">
    <name type="scientific">Sanghuangporus baumii</name>
    <name type="common">Phellinus baumii</name>
    <dbReference type="NCBI Taxonomy" id="108892"/>
    <lineage>
        <taxon>Eukaryota</taxon>
        <taxon>Fungi</taxon>
        <taxon>Dikarya</taxon>
        <taxon>Basidiomycota</taxon>
        <taxon>Agaricomycotina</taxon>
        <taxon>Agaricomycetes</taxon>
        <taxon>Hymenochaetales</taxon>
        <taxon>Hymenochaetaceae</taxon>
        <taxon>Sanghuangporus</taxon>
    </lineage>
</organism>
<dbReference type="AlphaFoldDB" id="A0A9Q5NB57"/>
<feature type="signal peptide" evidence="2">
    <location>
        <begin position="1"/>
        <end position="23"/>
    </location>
</feature>
<feature type="region of interest" description="Disordered" evidence="1">
    <location>
        <begin position="24"/>
        <end position="84"/>
    </location>
</feature>
<protein>
    <submittedName>
        <fullName evidence="3">Uncharacterized protein</fullName>
    </submittedName>
</protein>